<evidence type="ECO:0000313" key="2">
    <source>
        <dbReference type="EMBL" id="TYT73151.1"/>
    </source>
</evidence>
<dbReference type="AlphaFoldDB" id="A0A5S5MBU1"/>
<reference evidence="2 3" key="1">
    <citation type="submission" date="2019-06" db="EMBL/GenBank/DDBJ databases">
        <title>Desulfobotulus mexicanus sp. nov., a novel sulfate-reducing bacterium isolated from the sediment of an alkaline crater lake in Mexico.</title>
        <authorList>
            <person name="Hirschler-Rea A."/>
        </authorList>
    </citation>
    <scope>NUCLEOTIDE SEQUENCE [LARGE SCALE GENOMIC DNA]</scope>
    <source>
        <strain evidence="2 3">PAR22N</strain>
    </source>
</reference>
<dbReference type="RefSeq" id="WP_179953479.1">
    <property type="nucleotide sequence ID" value="NZ_VDMB01000049.1"/>
</dbReference>
<sequence length="212" mass="24046">ELGVEIVSPAMGKTPAGFSLTEFSFSDADEMIACPEGQKPKKIKNGKNDGKIVHFDKVTCEGCPRQSDCPVKILKNSATIKYDDKVLRLARRRVVEKTEGFRDVYRFRSGVEATMSDLDRMTGIKHLRIRGMTRVRVAAVLKVTGLNILRATAFRNRLKRVKRRGEGANTLKFALHKIVKERILHLPDSIHQFVRIFLSRNNLFNFSSQNMA</sequence>
<proteinExistence type="predicted"/>
<name>A0A5S5MBU1_9BACT</name>
<dbReference type="Pfam" id="PF13751">
    <property type="entry name" value="DDE_Tnp_1_6"/>
    <property type="match status" value="1"/>
</dbReference>
<comment type="caution">
    <text evidence="2">The sequence shown here is derived from an EMBL/GenBank/DDBJ whole genome shotgun (WGS) entry which is preliminary data.</text>
</comment>
<gene>
    <name evidence="2" type="ORF">FIM25_16585</name>
</gene>
<accession>A0A5S5MBU1</accession>
<feature type="domain" description="Transposase DDE" evidence="1">
    <location>
        <begin position="34"/>
        <end position="150"/>
    </location>
</feature>
<organism evidence="2 3">
    <name type="scientific">Desulfobotulus mexicanus</name>
    <dbReference type="NCBI Taxonomy" id="2586642"/>
    <lineage>
        <taxon>Bacteria</taxon>
        <taxon>Pseudomonadati</taxon>
        <taxon>Thermodesulfobacteriota</taxon>
        <taxon>Desulfobacteria</taxon>
        <taxon>Desulfobacterales</taxon>
        <taxon>Desulfobacteraceae</taxon>
        <taxon>Desulfobotulus</taxon>
    </lineage>
</organism>
<dbReference type="InterPro" id="IPR025668">
    <property type="entry name" value="Tnp_DDE_dom"/>
</dbReference>
<evidence type="ECO:0000259" key="1">
    <source>
        <dbReference type="Pfam" id="PF13751"/>
    </source>
</evidence>
<keyword evidence="3" id="KW-1185">Reference proteome</keyword>
<protein>
    <recommendedName>
        <fullName evidence="1">Transposase DDE domain-containing protein</fullName>
    </recommendedName>
</protein>
<evidence type="ECO:0000313" key="3">
    <source>
        <dbReference type="Proteomes" id="UP000321899"/>
    </source>
</evidence>
<dbReference type="Proteomes" id="UP000321899">
    <property type="component" value="Unassembled WGS sequence"/>
</dbReference>
<feature type="non-terminal residue" evidence="2">
    <location>
        <position position="1"/>
    </location>
</feature>
<dbReference type="EMBL" id="VDMB01000049">
    <property type="protein sequence ID" value="TYT73151.1"/>
    <property type="molecule type" value="Genomic_DNA"/>
</dbReference>